<proteinExistence type="predicted"/>
<organism evidence="2">
    <name type="scientific">Arundo donax</name>
    <name type="common">Giant reed</name>
    <name type="synonym">Donax arundinaceus</name>
    <dbReference type="NCBI Taxonomy" id="35708"/>
    <lineage>
        <taxon>Eukaryota</taxon>
        <taxon>Viridiplantae</taxon>
        <taxon>Streptophyta</taxon>
        <taxon>Embryophyta</taxon>
        <taxon>Tracheophyta</taxon>
        <taxon>Spermatophyta</taxon>
        <taxon>Magnoliopsida</taxon>
        <taxon>Liliopsida</taxon>
        <taxon>Poales</taxon>
        <taxon>Poaceae</taxon>
        <taxon>PACMAD clade</taxon>
        <taxon>Arundinoideae</taxon>
        <taxon>Arundineae</taxon>
        <taxon>Arundo</taxon>
    </lineage>
</organism>
<dbReference type="EMBL" id="GBRH01170075">
    <property type="protein sequence ID" value="JAE27821.1"/>
    <property type="molecule type" value="Transcribed_RNA"/>
</dbReference>
<evidence type="ECO:0000313" key="2">
    <source>
        <dbReference type="EMBL" id="JAE27821.1"/>
    </source>
</evidence>
<reference evidence="2" key="1">
    <citation type="submission" date="2014-09" db="EMBL/GenBank/DDBJ databases">
        <authorList>
            <person name="Magalhaes I.L.F."/>
            <person name="Oliveira U."/>
            <person name="Santos F.R."/>
            <person name="Vidigal T.H.D.A."/>
            <person name="Brescovit A.D."/>
            <person name="Santos A.J."/>
        </authorList>
    </citation>
    <scope>NUCLEOTIDE SEQUENCE</scope>
    <source>
        <tissue evidence="2">Shoot tissue taken approximately 20 cm above the soil surface</tissue>
    </source>
</reference>
<reference evidence="2" key="2">
    <citation type="journal article" date="2015" name="Data Brief">
        <title>Shoot transcriptome of the giant reed, Arundo donax.</title>
        <authorList>
            <person name="Barrero R.A."/>
            <person name="Guerrero F.D."/>
            <person name="Moolhuijzen P."/>
            <person name="Goolsby J.A."/>
            <person name="Tidwell J."/>
            <person name="Bellgard S.E."/>
            <person name="Bellgard M.I."/>
        </authorList>
    </citation>
    <scope>NUCLEOTIDE SEQUENCE</scope>
    <source>
        <tissue evidence="2">Shoot tissue taken approximately 20 cm above the soil surface</tissue>
    </source>
</reference>
<evidence type="ECO:0000256" key="1">
    <source>
        <dbReference type="SAM" id="MobiDB-lite"/>
    </source>
</evidence>
<protein>
    <submittedName>
        <fullName evidence="2">Uncharacterized protein</fullName>
    </submittedName>
</protein>
<name>A0A0A9GZ02_ARUDO</name>
<dbReference type="AlphaFoldDB" id="A0A0A9GZ02"/>
<feature type="region of interest" description="Disordered" evidence="1">
    <location>
        <begin position="1"/>
        <end position="28"/>
    </location>
</feature>
<sequence length="28" mass="3046">MAAMGAPPSRVDFNPRTPTAFPSLQRET</sequence>
<accession>A0A0A9GZ02</accession>